<accession>A0A8H6Z2R2</accession>
<evidence type="ECO:0000256" key="1">
    <source>
        <dbReference type="SAM" id="MobiDB-lite"/>
    </source>
</evidence>
<evidence type="ECO:0000313" key="3">
    <source>
        <dbReference type="Proteomes" id="UP000620124"/>
    </source>
</evidence>
<organism evidence="2 3">
    <name type="scientific">Mycena venus</name>
    <dbReference type="NCBI Taxonomy" id="2733690"/>
    <lineage>
        <taxon>Eukaryota</taxon>
        <taxon>Fungi</taxon>
        <taxon>Dikarya</taxon>
        <taxon>Basidiomycota</taxon>
        <taxon>Agaricomycotina</taxon>
        <taxon>Agaricomycetes</taxon>
        <taxon>Agaricomycetidae</taxon>
        <taxon>Agaricales</taxon>
        <taxon>Marasmiineae</taxon>
        <taxon>Mycenaceae</taxon>
        <taxon>Mycena</taxon>
    </lineage>
</organism>
<protein>
    <submittedName>
        <fullName evidence="2">Uncharacterized protein</fullName>
    </submittedName>
</protein>
<dbReference type="Gene3D" id="3.60.130.30">
    <property type="match status" value="1"/>
</dbReference>
<dbReference type="AlphaFoldDB" id="A0A8H6Z2R2"/>
<dbReference type="OrthoDB" id="3003750at2759"/>
<dbReference type="EMBL" id="JACAZI010000001">
    <property type="protein sequence ID" value="KAF7371538.1"/>
    <property type="molecule type" value="Genomic_DNA"/>
</dbReference>
<dbReference type="Proteomes" id="UP000620124">
    <property type="component" value="Unassembled WGS sequence"/>
</dbReference>
<comment type="caution">
    <text evidence="2">The sequence shown here is derived from an EMBL/GenBank/DDBJ whole genome shotgun (WGS) entry which is preliminary data.</text>
</comment>
<evidence type="ECO:0000313" key="2">
    <source>
        <dbReference type="EMBL" id="KAF7371538.1"/>
    </source>
</evidence>
<proteinExistence type="predicted"/>
<reference evidence="2" key="1">
    <citation type="submission" date="2020-05" db="EMBL/GenBank/DDBJ databases">
        <title>Mycena genomes resolve the evolution of fungal bioluminescence.</title>
        <authorList>
            <person name="Tsai I.J."/>
        </authorList>
    </citation>
    <scope>NUCLEOTIDE SEQUENCE</scope>
    <source>
        <strain evidence="2">CCC161011</strain>
    </source>
</reference>
<keyword evidence="3" id="KW-1185">Reference proteome</keyword>
<gene>
    <name evidence="2" type="ORF">MVEN_00008800</name>
</gene>
<feature type="region of interest" description="Disordered" evidence="1">
    <location>
        <begin position="69"/>
        <end position="97"/>
    </location>
</feature>
<name>A0A8H6Z2R2_9AGAR</name>
<sequence length="493" mass="54705">MDLKKPHAVDLSRAIRIGNVRLNDVLAQHAERVGELDAEDSTPPTPSCIFVYARGIVPYVDDANGDGGAACNSSPLPRPVKKKKRPEKHSANRNAKRAQIRAINGHTLKACALNRVLGTVPVPVDMALETNTIPVTLTGWMGQTDRAIENAGARDAKSAEQEGDCDFEKSEIPTRRFLELNEALAEPGMRLITAEMQGPTTAIIDADDQVIVVLNCGPIGASDWKRTTEEASTAMDKAAQLLYGPDYDKEPLEQHGDCPRRGPHYAVHMGTGMGGGQQQPTPFTLHYSVTQILTALFFHDAIARFVGMANGLFQMYAPKLYRYYLDTMCELQKWDPNLPLLAPLLSCVFACVTFNFGPQTVTFPHLNFLNLAWGWCFITALGWYDYRKGGHLILWDLRLVIEFPPGSTFAIPSAVLRHSNVSIQQGEKRFSMTQYTSAGVFRFVNNGFRTDVTVKAKMSKAEQHEFAAAARVRYSKGLEMYSTLEELKMRAFM</sequence>